<evidence type="ECO:0000256" key="2">
    <source>
        <dbReference type="ARBA" id="ARBA00007800"/>
    </source>
</evidence>
<dbReference type="SMART" id="SM01097">
    <property type="entry name" value="CPSase_sm_chain"/>
    <property type="match status" value="1"/>
</dbReference>
<feature type="binding site" evidence="8">
    <location>
        <position position="223"/>
    </location>
    <ligand>
        <name>L-glutamine</name>
        <dbReference type="ChEBI" id="CHEBI:58359"/>
    </ligand>
</feature>
<keyword evidence="8" id="KW-0665">Pyrimidine biosynthesis</keyword>
<dbReference type="InterPro" id="IPR036480">
    <property type="entry name" value="CarbP_synth_ssu_N_sf"/>
</dbReference>
<feature type="binding site" evidence="8">
    <location>
        <position position="48"/>
    </location>
    <ligand>
        <name>L-glutamine</name>
        <dbReference type="ChEBI" id="CHEBI:58359"/>
    </ligand>
</feature>
<feature type="binding site" evidence="8">
    <location>
        <position position="291"/>
    </location>
    <ligand>
        <name>L-glutamine</name>
        <dbReference type="ChEBI" id="CHEBI:58359"/>
    </ligand>
</feature>
<dbReference type="GO" id="GO:0006526">
    <property type="term" value="P:L-arginine biosynthetic process"/>
    <property type="evidence" value="ECO:0007669"/>
    <property type="project" value="UniProtKB-UniRule"/>
</dbReference>
<feature type="domain" description="Carbamoyl-phosphate synthase small subunit N-terminal" evidence="9">
    <location>
        <begin position="4"/>
        <end position="142"/>
    </location>
</feature>
<comment type="catalytic activity">
    <reaction evidence="8">
        <text>L-glutamine + H2O = L-glutamate + NH4(+)</text>
        <dbReference type="Rhea" id="RHEA:15889"/>
        <dbReference type="ChEBI" id="CHEBI:15377"/>
        <dbReference type="ChEBI" id="CHEBI:28938"/>
        <dbReference type="ChEBI" id="CHEBI:29985"/>
        <dbReference type="ChEBI" id="CHEBI:58359"/>
    </reaction>
</comment>
<keyword evidence="5 8" id="KW-0067">ATP-binding</keyword>
<keyword evidence="8" id="KW-0028">Amino-acid biosynthesis</keyword>
<dbReference type="GO" id="GO:0044205">
    <property type="term" value="P:'de novo' UMP biosynthetic process"/>
    <property type="evidence" value="ECO:0007669"/>
    <property type="project" value="UniProtKB-UniRule"/>
</dbReference>
<dbReference type="HAMAP" id="MF_01209">
    <property type="entry name" value="CPSase_S_chain"/>
    <property type="match status" value="1"/>
</dbReference>
<evidence type="ECO:0000313" key="10">
    <source>
        <dbReference type="EMBL" id="PIS05276.1"/>
    </source>
</evidence>
<evidence type="ECO:0000256" key="8">
    <source>
        <dbReference type="HAMAP-Rule" id="MF_01209"/>
    </source>
</evidence>
<evidence type="ECO:0000256" key="3">
    <source>
        <dbReference type="ARBA" id="ARBA00022598"/>
    </source>
</evidence>
<evidence type="ECO:0000256" key="7">
    <source>
        <dbReference type="ARBA" id="ARBA00048816"/>
    </source>
</evidence>
<dbReference type="InterPro" id="IPR006274">
    <property type="entry name" value="CarbamoylP_synth_ssu"/>
</dbReference>
<dbReference type="Gene3D" id="3.50.30.20">
    <property type="entry name" value="Carbamoyl-phosphate synthase small subunit, N-terminal domain"/>
    <property type="match status" value="1"/>
</dbReference>
<dbReference type="UniPathway" id="UPA00070">
    <property type="reaction ID" value="UER00115"/>
</dbReference>
<sequence>MRADIAQLVLPNHIKFKGKSFGYPKSIAGEVVFNTGMTGYVESLTDPSYRGQILVFSYPLIGNYGVPESKVVKGIPKYFESSRIQVAGVIVSDYSHDYRHWQAVRSLGAWLQQEKIPALSGIDTRHLTTILREEGSVLGKIQFPGDKIHFDDPNKRNLVSEVSITQPRVYKGGKQKIVVVDCGVKFNIIRSLLGRGFTVKHVPWDYDYSQDAFAGIVFSNGPGDPAMCPDTVNLLSQQYKKSKPILGICLGSQIMARAAGAKTYKLKFGHRSHNQPCLVKNTKRCYITSQNHGYAVRSSTLPRHWQVWMTNANDGTIEAIKHKSKPFWGVQFHPEATPGPVDTNFIFDEWVKLVKRQ</sequence>
<protein>
    <recommendedName>
        <fullName evidence="8">Carbamoyl phosphate synthase small chain</fullName>
        <ecNumber evidence="8">6.3.5.5</ecNumber>
    </recommendedName>
    <alternativeName>
        <fullName evidence="8">Carbamoyl phosphate synthetase glutamine chain</fullName>
    </alternativeName>
</protein>
<dbReference type="PANTHER" id="PTHR43418">
    <property type="entry name" value="MULTIFUNCTIONAL TRYPTOPHAN BIOSYNTHESIS PROTEIN-RELATED"/>
    <property type="match status" value="1"/>
</dbReference>
<dbReference type="PRINTS" id="PR00096">
    <property type="entry name" value="GATASE"/>
</dbReference>
<dbReference type="SUPFAM" id="SSF52317">
    <property type="entry name" value="Class I glutamine amidotransferase-like"/>
    <property type="match status" value="1"/>
</dbReference>
<dbReference type="Pfam" id="PF00988">
    <property type="entry name" value="CPSase_sm_chain"/>
    <property type="match status" value="1"/>
</dbReference>
<dbReference type="NCBIfam" id="NF009475">
    <property type="entry name" value="PRK12838.1"/>
    <property type="match status" value="1"/>
</dbReference>
<reference evidence="11" key="1">
    <citation type="submission" date="2017-09" db="EMBL/GenBank/DDBJ databases">
        <title>Depth-based differentiation of microbial function through sediment-hosted aquifers and enrichment of novel symbionts in the deep terrestrial subsurface.</title>
        <authorList>
            <person name="Probst A.J."/>
            <person name="Ladd B."/>
            <person name="Jarett J.K."/>
            <person name="Geller-Mcgrath D.E."/>
            <person name="Sieber C.M.K."/>
            <person name="Emerson J.B."/>
            <person name="Anantharaman K."/>
            <person name="Thomas B.C."/>
            <person name="Malmstrom R."/>
            <person name="Stieglmeier M."/>
            <person name="Klingl A."/>
            <person name="Woyke T."/>
            <person name="Ryan C.M."/>
            <person name="Banfield J.F."/>
        </authorList>
    </citation>
    <scope>NUCLEOTIDE SEQUENCE [LARGE SCALE GENOMIC DNA]</scope>
</reference>
<comment type="similarity">
    <text evidence="2 8">Belongs to the CarA family.</text>
</comment>
<dbReference type="Pfam" id="PF00117">
    <property type="entry name" value="GATase"/>
    <property type="match status" value="1"/>
</dbReference>
<comment type="pathway">
    <text evidence="8">Pyrimidine metabolism; UMP biosynthesis via de novo pathway; (S)-dihydroorotate from bicarbonate: step 1/3.</text>
</comment>
<dbReference type="GO" id="GO:0004088">
    <property type="term" value="F:carbamoyl-phosphate synthase (glutamine-hydrolyzing) activity"/>
    <property type="evidence" value="ECO:0007669"/>
    <property type="project" value="UniProtKB-UniRule"/>
</dbReference>
<feature type="active site" evidence="8">
    <location>
        <position position="333"/>
    </location>
</feature>
<feature type="active site" description="Nucleophile" evidence="8">
    <location>
        <position position="249"/>
    </location>
</feature>
<dbReference type="InterPro" id="IPR050472">
    <property type="entry name" value="Anth_synth/Amidotransfase"/>
</dbReference>
<dbReference type="InterPro" id="IPR035686">
    <property type="entry name" value="CPSase_GATase1"/>
</dbReference>
<dbReference type="EC" id="6.3.5.5" evidence="8"/>
<dbReference type="UniPathway" id="UPA00068">
    <property type="reaction ID" value="UER00171"/>
</dbReference>
<dbReference type="Gene3D" id="3.40.50.880">
    <property type="match status" value="1"/>
</dbReference>
<feature type="binding site" evidence="8">
    <location>
        <position position="250"/>
    </location>
    <ligand>
        <name>L-glutamine</name>
        <dbReference type="ChEBI" id="CHEBI:58359"/>
    </ligand>
</feature>
<gene>
    <name evidence="8" type="primary">carA</name>
    <name evidence="10" type="ORF">COT81_01815</name>
</gene>
<dbReference type="NCBIfam" id="TIGR01368">
    <property type="entry name" value="CPSaseIIsmall"/>
    <property type="match status" value="1"/>
</dbReference>
<dbReference type="Proteomes" id="UP000230935">
    <property type="component" value="Unassembled WGS sequence"/>
</dbReference>
<keyword evidence="3 8" id="KW-0436">Ligase</keyword>
<organism evidence="10 11">
    <name type="scientific">Candidatus Buchananbacteria bacterium CG10_big_fil_rev_8_21_14_0_10_42_9</name>
    <dbReference type="NCBI Taxonomy" id="1974526"/>
    <lineage>
        <taxon>Bacteria</taxon>
        <taxon>Candidatus Buchananiibacteriota</taxon>
    </lineage>
</organism>
<dbReference type="PRINTS" id="PR00099">
    <property type="entry name" value="CPSGATASE"/>
</dbReference>
<comment type="function">
    <text evidence="8">Small subunit of the glutamine-dependent carbamoyl phosphate synthetase (CPSase). CPSase catalyzes the formation of carbamoyl phosphate from the ammonia moiety of glutamine, carbonate, and phosphate donated by ATP, constituting the first step of 2 biosynthetic pathways, one leading to arginine and/or urea and the other to pyrimidine nucleotides. The small subunit (glutamine amidotransferase) binds and cleaves glutamine to supply the large subunit with the substrate ammonia.</text>
</comment>
<evidence type="ECO:0000256" key="5">
    <source>
        <dbReference type="ARBA" id="ARBA00022840"/>
    </source>
</evidence>
<feature type="active site" evidence="8">
    <location>
        <position position="335"/>
    </location>
</feature>
<dbReference type="GO" id="GO:0006541">
    <property type="term" value="P:glutamine metabolic process"/>
    <property type="evidence" value="ECO:0007669"/>
    <property type="project" value="InterPro"/>
</dbReference>
<dbReference type="CDD" id="cd01744">
    <property type="entry name" value="GATase1_CPSase"/>
    <property type="match status" value="1"/>
</dbReference>
<comment type="pathway">
    <text evidence="1 8">Amino-acid biosynthesis; L-arginine biosynthesis; carbamoyl phosphate from bicarbonate: step 1/1.</text>
</comment>
<evidence type="ECO:0000313" key="11">
    <source>
        <dbReference type="Proteomes" id="UP000230935"/>
    </source>
</evidence>
<dbReference type="GO" id="GO:0005524">
    <property type="term" value="F:ATP binding"/>
    <property type="evidence" value="ECO:0007669"/>
    <property type="project" value="UniProtKB-UniRule"/>
</dbReference>
<name>A0A2H0W1R2_9BACT</name>
<evidence type="ECO:0000256" key="4">
    <source>
        <dbReference type="ARBA" id="ARBA00022741"/>
    </source>
</evidence>
<dbReference type="FunFam" id="3.50.30.20:FF:000002">
    <property type="entry name" value="Carbamoyl-phosphate synthase 1, mitochondrial"/>
    <property type="match status" value="1"/>
</dbReference>
<evidence type="ECO:0000259" key="9">
    <source>
        <dbReference type="SMART" id="SM01097"/>
    </source>
</evidence>
<dbReference type="GO" id="GO:0006207">
    <property type="term" value="P:'de novo' pyrimidine nucleobase biosynthetic process"/>
    <property type="evidence" value="ECO:0007669"/>
    <property type="project" value="InterPro"/>
</dbReference>
<comment type="subunit">
    <text evidence="8">Composed of two chains; the small (or glutamine) chain promotes the hydrolysis of glutamine to ammonia, which is used by the large (or ammonia) chain to synthesize carbamoyl phosphate. Tetramer of heterodimers (alpha,beta)4.</text>
</comment>
<dbReference type="PANTHER" id="PTHR43418:SF7">
    <property type="entry name" value="CARBAMOYL-PHOSPHATE SYNTHASE SMALL CHAIN"/>
    <property type="match status" value="1"/>
</dbReference>
<comment type="caution">
    <text evidence="10">The sequence shown here is derived from an EMBL/GenBank/DDBJ whole genome shotgun (WGS) entry which is preliminary data.</text>
</comment>
<feature type="binding site" evidence="8">
    <location>
        <position position="221"/>
    </location>
    <ligand>
        <name>L-glutamine</name>
        <dbReference type="ChEBI" id="CHEBI:58359"/>
    </ligand>
</feature>
<dbReference type="PRINTS" id="PR00097">
    <property type="entry name" value="ANTSNTHASEII"/>
</dbReference>
<evidence type="ECO:0000256" key="1">
    <source>
        <dbReference type="ARBA" id="ARBA00005077"/>
    </source>
</evidence>
<keyword evidence="6 8" id="KW-0315">Glutamine amidotransferase</keyword>
<evidence type="ECO:0000256" key="6">
    <source>
        <dbReference type="ARBA" id="ARBA00022962"/>
    </source>
</evidence>
<dbReference type="GO" id="GO:0004359">
    <property type="term" value="F:glutaminase activity"/>
    <property type="evidence" value="ECO:0007669"/>
    <property type="project" value="RHEA"/>
</dbReference>
<accession>A0A2H0W1R2</accession>
<dbReference type="SUPFAM" id="SSF52021">
    <property type="entry name" value="Carbamoyl phosphate synthetase, small subunit N-terminal domain"/>
    <property type="match status" value="1"/>
</dbReference>
<dbReference type="InterPro" id="IPR017926">
    <property type="entry name" value="GATASE"/>
</dbReference>
<keyword evidence="8" id="KW-0055">Arginine biosynthesis</keyword>
<dbReference type="InterPro" id="IPR029062">
    <property type="entry name" value="Class_I_gatase-like"/>
</dbReference>
<dbReference type="EMBL" id="PEZZ01000012">
    <property type="protein sequence ID" value="PIS05276.1"/>
    <property type="molecule type" value="Genomic_DNA"/>
</dbReference>
<feature type="binding site" evidence="8">
    <location>
        <position position="253"/>
    </location>
    <ligand>
        <name>L-glutamine</name>
        <dbReference type="ChEBI" id="CHEBI:58359"/>
    </ligand>
</feature>
<feature type="region of interest" description="CPSase" evidence="8">
    <location>
        <begin position="1"/>
        <end position="176"/>
    </location>
</feature>
<dbReference type="AlphaFoldDB" id="A0A2H0W1R2"/>
<feature type="binding site" evidence="8">
    <location>
        <position position="294"/>
    </location>
    <ligand>
        <name>L-glutamine</name>
        <dbReference type="ChEBI" id="CHEBI:58359"/>
    </ligand>
</feature>
<feature type="binding site" evidence="8">
    <location>
        <position position="293"/>
    </location>
    <ligand>
        <name>L-glutamine</name>
        <dbReference type="ChEBI" id="CHEBI:58359"/>
    </ligand>
</feature>
<keyword evidence="4 8" id="KW-0547">Nucleotide-binding</keyword>
<dbReference type="PROSITE" id="PS51273">
    <property type="entry name" value="GATASE_TYPE_1"/>
    <property type="match status" value="1"/>
</dbReference>
<proteinExistence type="inferred from homology"/>
<dbReference type="InterPro" id="IPR002474">
    <property type="entry name" value="CarbamoylP_synth_ssu_N"/>
</dbReference>
<comment type="catalytic activity">
    <reaction evidence="7 8">
        <text>hydrogencarbonate + L-glutamine + 2 ATP + H2O = carbamoyl phosphate + L-glutamate + 2 ADP + phosphate + 2 H(+)</text>
        <dbReference type="Rhea" id="RHEA:18633"/>
        <dbReference type="ChEBI" id="CHEBI:15377"/>
        <dbReference type="ChEBI" id="CHEBI:15378"/>
        <dbReference type="ChEBI" id="CHEBI:17544"/>
        <dbReference type="ChEBI" id="CHEBI:29985"/>
        <dbReference type="ChEBI" id="CHEBI:30616"/>
        <dbReference type="ChEBI" id="CHEBI:43474"/>
        <dbReference type="ChEBI" id="CHEBI:58228"/>
        <dbReference type="ChEBI" id="CHEBI:58359"/>
        <dbReference type="ChEBI" id="CHEBI:456216"/>
        <dbReference type="EC" id="6.3.5.5"/>
    </reaction>
</comment>